<keyword evidence="7 12" id="KW-0406">Ion transport</keyword>
<name>A0A4Y4F7Q3_9GAMM</name>
<keyword evidence="4 12" id="KW-0812">Transmembrane</keyword>
<evidence type="ECO:0000313" key="14">
    <source>
        <dbReference type="Proteomes" id="UP000319812"/>
    </source>
</evidence>
<feature type="binding site" evidence="12">
    <location>
        <position position="81"/>
    </location>
    <ligand>
        <name>Na(+)</name>
        <dbReference type="ChEBI" id="CHEBI:29101"/>
        <note>structural</note>
    </ligand>
</feature>
<keyword evidence="9 12" id="KW-0407">Ion channel</keyword>
<keyword evidence="5 12" id="KW-1133">Transmembrane helix</keyword>
<sequence>MFHESLDWLLVVLGGGLGGMARLAVTEWAANRWGARFPWGTLVVNLSGALGIGALAAVVDWPHASGSDWLFLAAGVLGGFTTVSSFSLQTLTLLQQRRWLEAGGNTLGTLVPGVAAVGLGWWLLGGGA</sequence>
<evidence type="ECO:0000256" key="5">
    <source>
        <dbReference type="ARBA" id="ARBA00022989"/>
    </source>
</evidence>
<evidence type="ECO:0000313" key="13">
    <source>
        <dbReference type="EMBL" id="GED23660.1"/>
    </source>
</evidence>
<dbReference type="PANTHER" id="PTHR28259">
    <property type="entry name" value="FLUORIDE EXPORT PROTEIN 1-RELATED"/>
    <property type="match status" value="1"/>
</dbReference>
<dbReference type="GO" id="GO:0046872">
    <property type="term" value="F:metal ion binding"/>
    <property type="evidence" value="ECO:0007669"/>
    <property type="project" value="UniProtKB-KW"/>
</dbReference>
<evidence type="ECO:0000256" key="4">
    <source>
        <dbReference type="ARBA" id="ARBA00022692"/>
    </source>
</evidence>
<organism evidence="13 14">
    <name type="scientific">Halomonas halmophila</name>
    <dbReference type="NCBI Taxonomy" id="252"/>
    <lineage>
        <taxon>Bacteria</taxon>
        <taxon>Pseudomonadati</taxon>
        <taxon>Pseudomonadota</taxon>
        <taxon>Gammaproteobacteria</taxon>
        <taxon>Oceanospirillales</taxon>
        <taxon>Halomonadaceae</taxon>
        <taxon>Halomonas</taxon>
    </lineage>
</organism>
<evidence type="ECO:0000256" key="6">
    <source>
        <dbReference type="ARBA" id="ARBA00023053"/>
    </source>
</evidence>
<comment type="similarity">
    <text evidence="10 12">Belongs to the fluoride channel Fluc/FEX (TC 1.A.43) family.</text>
</comment>
<dbReference type="Proteomes" id="UP000319812">
    <property type="component" value="Unassembled WGS sequence"/>
</dbReference>
<comment type="subcellular location">
    <subcellularLocation>
        <location evidence="1 12">Cell membrane</location>
        <topology evidence="1 12">Multi-pass membrane protein</topology>
    </subcellularLocation>
</comment>
<evidence type="ECO:0000256" key="12">
    <source>
        <dbReference type="HAMAP-Rule" id="MF_00454"/>
    </source>
</evidence>
<dbReference type="GO" id="GO:0140114">
    <property type="term" value="P:cellular detoxification of fluoride"/>
    <property type="evidence" value="ECO:0007669"/>
    <property type="project" value="UniProtKB-UniRule"/>
</dbReference>
<feature type="transmembrane region" description="Helical" evidence="12">
    <location>
        <begin position="69"/>
        <end position="94"/>
    </location>
</feature>
<reference evidence="13 14" key="1">
    <citation type="submission" date="2019-06" db="EMBL/GenBank/DDBJ databases">
        <title>Whole genome shotgun sequence of Halomonas halmophila NBRC 15537.</title>
        <authorList>
            <person name="Hosoyama A."/>
            <person name="Uohara A."/>
            <person name="Ohji S."/>
            <person name="Ichikawa N."/>
        </authorList>
    </citation>
    <scope>NUCLEOTIDE SEQUENCE [LARGE SCALE GENOMIC DNA]</scope>
    <source>
        <strain evidence="13 14">NBRC 15537</strain>
    </source>
</reference>
<keyword evidence="3" id="KW-0997">Cell inner membrane</keyword>
<accession>A0A4Y4F7Q3</accession>
<keyword evidence="8 12" id="KW-0472">Membrane</keyword>
<comment type="catalytic activity">
    <reaction evidence="11">
        <text>fluoride(in) = fluoride(out)</text>
        <dbReference type="Rhea" id="RHEA:76159"/>
        <dbReference type="ChEBI" id="CHEBI:17051"/>
    </reaction>
    <physiologicalReaction direction="left-to-right" evidence="11">
        <dbReference type="Rhea" id="RHEA:76160"/>
    </physiologicalReaction>
</comment>
<dbReference type="InterPro" id="IPR003691">
    <property type="entry name" value="FluC"/>
</dbReference>
<dbReference type="PANTHER" id="PTHR28259:SF1">
    <property type="entry name" value="FLUORIDE EXPORT PROTEIN 1-RELATED"/>
    <property type="match status" value="1"/>
</dbReference>
<dbReference type="GO" id="GO:0062054">
    <property type="term" value="F:fluoride channel activity"/>
    <property type="evidence" value="ECO:0007669"/>
    <property type="project" value="UniProtKB-UniRule"/>
</dbReference>
<evidence type="ECO:0000256" key="1">
    <source>
        <dbReference type="ARBA" id="ARBA00004651"/>
    </source>
</evidence>
<keyword evidence="2 12" id="KW-1003">Cell membrane</keyword>
<keyword evidence="12" id="KW-0813">Transport</keyword>
<comment type="caution">
    <text evidence="13">The sequence shown here is derived from an EMBL/GenBank/DDBJ whole genome shotgun (WGS) entry which is preliminary data.</text>
</comment>
<feature type="binding site" evidence="12">
    <location>
        <position position="78"/>
    </location>
    <ligand>
        <name>Na(+)</name>
        <dbReference type="ChEBI" id="CHEBI:29101"/>
        <note>structural</note>
    </ligand>
</feature>
<protein>
    <recommendedName>
        <fullName evidence="12">Fluoride-specific ion channel FluC</fullName>
    </recommendedName>
</protein>
<dbReference type="EMBL" id="BJOC01000044">
    <property type="protein sequence ID" value="GED23660.1"/>
    <property type="molecule type" value="Genomic_DNA"/>
</dbReference>
<dbReference type="HAMAP" id="MF_00454">
    <property type="entry name" value="FluC"/>
    <property type="match status" value="1"/>
</dbReference>
<gene>
    <name evidence="12" type="primary">fluC</name>
    <name evidence="12" type="synonym">crcB</name>
    <name evidence="13" type="ORF">HHA01_26370</name>
</gene>
<dbReference type="Pfam" id="PF02537">
    <property type="entry name" value="CRCB"/>
    <property type="match status" value="1"/>
</dbReference>
<evidence type="ECO:0000256" key="8">
    <source>
        <dbReference type="ARBA" id="ARBA00023136"/>
    </source>
</evidence>
<dbReference type="NCBIfam" id="TIGR00494">
    <property type="entry name" value="crcB"/>
    <property type="match status" value="1"/>
</dbReference>
<evidence type="ECO:0000256" key="10">
    <source>
        <dbReference type="ARBA" id="ARBA00035120"/>
    </source>
</evidence>
<feature type="transmembrane region" description="Helical" evidence="12">
    <location>
        <begin position="6"/>
        <end position="25"/>
    </location>
</feature>
<evidence type="ECO:0000256" key="2">
    <source>
        <dbReference type="ARBA" id="ARBA00022475"/>
    </source>
</evidence>
<evidence type="ECO:0000256" key="9">
    <source>
        <dbReference type="ARBA" id="ARBA00023303"/>
    </source>
</evidence>
<keyword evidence="12" id="KW-0479">Metal-binding</keyword>
<dbReference type="AlphaFoldDB" id="A0A4Y4F7Q3"/>
<feature type="transmembrane region" description="Helical" evidence="12">
    <location>
        <begin position="37"/>
        <end position="57"/>
    </location>
</feature>
<proteinExistence type="inferred from homology"/>
<dbReference type="RefSeq" id="WP_141321553.1">
    <property type="nucleotide sequence ID" value="NZ_BJOC01000044.1"/>
</dbReference>
<keyword evidence="14" id="KW-1185">Reference proteome</keyword>
<evidence type="ECO:0000256" key="7">
    <source>
        <dbReference type="ARBA" id="ARBA00023065"/>
    </source>
</evidence>
<comment type="activity regulation">
    <text evidence="12">Na(+) is not transported, but it plays an essential structural role and its presence is essential for fluoride channel function.</text>
</comment>
<keyword evidence="6 12" id="KW-0915">Sodium</keyword>
<evidence type="ECO:0000256" key="11">
    <source>
        <dbReference type="ARBA" id="ARBA00035585"/>
    </source>
</evidence>
<feature type="transmembrane region" description="Helical" evidence="12">
    <location>
        <begin position="106"/>
        <end position="124"/>
    </location>
</feature>
<dbReference type="GO" id="GO:0005886">
    <property type="term" value="C:plasma membrane"/>
    <property type="evidence" value="ECO:0007669"/>
    <property type="project" value="UniProtKB-SubCell"/>
</dbReference>
<comment type="function">
    <text evidence="12">Fluoride-specific ion channel. Important for reducing fluoride concentration in the cell, thus reducing its toxicity.</text>
</comment>
<evidence type="ECO:0000256" key="3">
    <source>
        <dbReference type="ARBA" id="ARBA00022519"/>
    </source>
</evidence>